<name>A0A2V1E0S8_9PLEO</name>
<feature type="region of interest" description="Disordered" evidence="1">
    <location>
        <begin position="177"/>
        <end position="204"/>
    </location>
</feature>
<proteinExistence type="predicted"/>
<dbReference type="EMBL" id="KZ805335">
    <property type="protein sequence ID" value="PVI03075.1"/>
    <property type="molecule type" value="Genomic_DNA"/>
</dbReference>
<reference evidence="2 3" key="1">
    <citation type="journal article" date="2018" name="Sci. Rep.">
        <title>Comparative genomics provides insights into the lifestyle and reveals functional heterogeneity of dark septate endophytic fungi.</title>
        <authorList>
            <person name="Knapp D.G."/>
            <person name="Nemeth J.B."/>
            <person name="Barry K."/>
            <person name="Hainaut M."/>
            <person name="Henrissat B."/>
            <person name="Johnson J."/>
            <person name="Kuo A."/>
            <person name="Lim J.H.P."/>
            <person name="Lipzen A."/>
            <person name="Nolan M."/>
            <person name="Ohm R.A."/>
            <person name="Tamas L."/>
            <person name="Grigoriev I.V."/>
            <person name="Spatafora J.W."/>
            <person name="Nagy L.G."/>
            <person name="Kovacs G.M."/>
        </authorList>
    </citation>
    <scope>NUCLEOTIDE SEQUENCE [LARGE SCALE GENOMIC DNA]</scope>
    <source>
        <strain evidence="2 3">DSE2036</strain>
    </source>
</reference>
<evidence type="ECO:0000313" key="3">
    <source>
        <dbReference type="Proteomes" id="UP000244855"/>
    </source>
</evidence>
<dbReference type="PANTHER" id="PTHR35391:SF7">
    <property type="entry name" value="C2H2-TYPE DOMAIN-CONTAINING PROTEIN"/>
    <property type="match status" value="1"/>
</dbReference>
<protein>
    <submittedName>
        <fullName evidence="2">Uncharacterized protein</fullName>
    </submittedName>
</protein>
<evidence type="ECO:0000256" key="1">
    <source>
        <dbReference type="SAM" id="MobiDB-lite"/>
    </source>
</evidence>
<dbReference type="Proteomes" id="UP000244855">
    <property type="component" value="Unassembled WGS sequence"/>
</dbReference>
<dbReference type="AlphaFoldDB" id="A0A2V1E0S8"/>
<gene>
    <name evidence="2" type="ORF">DM02DRAFT_670041</name>
</gene>
<evidence type="ECO:0000313" key="2">
    <source>
        <dbReference type="EMBL" id="PVI03075.1"/>
    </source>
</evidence>
<dbReference type="STRING" id="97972.A0A2V1E0S8"/>
<organism evidence="2 3">
    <name type="scientific">Periconia macrospinosa</name>
    <dbReference type="NCBI Taxonomy" id="97972"/>
    <lineage>
        <taxon>Eukaryota</taxon>
        <taxon>Fungi</taxon>
        <taxon>Dikarya</taxon>
        <taxon>Ascomycota</taxon>
        <taxon>Pezizomycotina</taxon>
        <taxon>Dothideomycetes</taxon>
        <taxon>Pleosporomycetidae</taxon>
        <taxon>Pleosporales</taxon>
        <taxon>Massarineae</taxon>
        <taxon>Periconiaceae</taxon>
        <taxon>Periconia</taxon>
    </lineage>
</organism>
<dbReference type="OrthoDB" id="20872at2759"/>
<sequence>MPISVKAPSVQPKIANTSDVSQLENDKADSDLSVANFIKTSNTSENLALDTNLILDAKEYGVVARLLRGCLDLFGSIIRNRTSIESLQHKDQTILKRNYNSLKLWADGHGVLEGKLDHGLERSKELRDTTLLTLNSLCGVLLNCCRTLNPCSPSEAPGAFLDAQILHDQMKYILSNSGEDISDSDSDSDSESNQSSSKGDEDRRTNFMEQIKAYTACLMDLSTALEFPATDPGFGDEPVLPRLEERSAHEYYADLILSKFPKAGTDLADCLGKVSWDRYKRLQATRQRNEHNEAVIITGGAQSTASKSFKDSGLGATTYAESVISFVSSLSNGQRVQIPPLPAEAKKGERFECSACGDFIIATTNRTW</sequence>
<feature type="compositionally biased region" description="Acidic residues" evidence="1">
    <location>
        <begin position="180"/>
        <end position="190"/>
    </location>
</feature>
<dbReference type="PANTHER" id="PTHR35391">
    <property type="entry name" value="C2H2-TYPE DOMAIN-CONTAINING PROTEIN-RELATED"/>
    <property type="match status" value="1"/>
</dbReference>
<feature type="non-terminal residue" evidence="2">
    <location>
        <position position="368"/>
    </location>
</feature>
<accession>A0A2V1E0S8</accession>
<keyword evidence="3" id="KW-1185">Reference proteome</keyword>